<evidence type="ECO:0000313" key="2">
    <source>
        <dbReference type="Proteomes" id="UP001212821"/>
    </source>
</evidence>
<gene>
    <name evidence="1" type="ORF">O1G21_29980</name>
</gene>
<protein>
    <submittedName>
        <fullName evidence="1">Toxin Doc</fullName>
    </submittedName>
</protein>
<dbReference type="Proteomes" id="UP001212821">
    <property type="component" value="Chromosome"/>
</dbReference>
<organism evidence="1 2">
    <name type="scientific">Kitasatospora cathayae</name>
    <dbReference type="NCBI Taxonomy" id="3004092"/>
    <lineage>
        <taxon>Bacteria</taxon>
        <taxon>Bacillati</taxon>
        <taxon>Actinomycetota</taxon>
        <taxon>Actinomycetes</taxon>
        <taxon>Kitasatosporales</taxon>
        <taxon>Streptomycetaceae</taxon>
        <taxon>Kitasatospora</taxon>
    </lineage>
</organism>
<dbReference type="EMBL" id="CP115450">
    <property type="protein sequence ID" value="WBP89661.1"/>
    <property type="molecule type" value="Genomic_DNA"/>
</dbReference>
<dbReference type="RefSeq" id="WP_270148078.1">
    <property type="nucleotide sequence ID" value="NZ_CP115450.1"/>
</dbReference>
<reference evidence="2" key="1">
    <citation type="submission" date="2022-12" db="EMBL/GenBank/DDBJ databases">
        <authorList>
            <person name="Mo P."/>
        </authorList>
    </citation>
    <scope>NUCLEOTIDE SEQUENCE [LARGE SCALE GENOMIC DNA]</scope>
    <source>
        <strain evidence="2">HUAS 3-15</strain>
    </source>
</reference>
<accession>A0ABY7QC20</accession>
<keyword evidence="2" id="KW-1185">Reference proteome</keyword>
<evidence type="ECO:0000313" key="1">
    <source>
        <dbReference type="EMBL" id="WBP89661.1"/>
    </source>
</evidence>
<name>A0ABY7QC20_9ACTN</name>
<proteinExistence type="predicted"/>
<sequence>MNGEDVTLLHVDLRWLLDVQERSSPEDLSVRDYSALQAAVARHRVNTAQLGHDADPAWCAATLMHTIVLLRPLPVRNNLYACMTTAAYMHAAGEGIDPPYGALVELARDVVEGRADVYAAADRIRSWRI</sequence>